<keyword evidence="1" id="KW-0175">Coiled coil</keyword>
<dbReference type="GO" id="GO:0000183">
    <property type="term" value="P:rDNA heterochromatin formation"/>
    <property type="evidence" value="ECO:0007669"/>
    <property type="project" value="InterPro"/>
</dbReference>
<accession>A0A1E3QZX3</accession>
<evidence type="ECO:0000256" key="1">
    <source>
        <dbReference type="SAM" id="Coils"/>
    </source>
</evidence>
<feature type="region of interest" description="Disordered" evidence="2">
    <location>
        <begin position="1063"/>
        <end position="1131"/>
    </location>
</feature>
<feature type="region of interest" description="Disordered" evidence="2">
    <location>
        <begin position="129"/>
        <end position="152"/>
    </location>
</feature>
<name>A0A1E3QZX3_9ASCO</name>
<feature type="compositionally biased region" description="Low complexity" evidence="2">
    <location>
        <begin position="203"/>
        <end position="217"/>
    </location>
</feature>
<proteinExistence type="predicted"/>
<evidence type="ECO:0000313" key="4">
    <source>
        <dbReference type="EMBL" id="ODQ83135.1"/>
    </source>
</evidence>
<dbReference type="InterPro" id="IPR018844">
    <property type="entry name" value="Dnt1-like_N"/>
</dbReference>
<dbReference type="EMBL" id="KV454426">
    <property type="protein sequence ID" value="ODQ83135.1"/>
    <property type="molecule type" value="Genomic_DNA"/>
</dbReference>
<feature type="region of interest" description="Disordered" evidence="2">
    <location>
        <begin position="620"/>
        <end position="686"/>
    </location>
</feature>
<reference evidence="5" key="1">
    <citation type="submission" date="2016-05" db="EMBL/GenBank/DDBJ databases">
        <title>Comparative genomics of biotechnologically important yeasts.</title>
        <authorList>
            <consortium name="DOE Joint Genome Institute"/>
            <person name="Riley R."/>
            <person name="Haridas S."/>
            <person name="Wolfe K.H."/>
            <person name="Lopes M.R."/>
            <person name="Hittinger C.T."/>
            <person name="Goker M."/>
            <person name="Salamov A."/>
            <person name="Wisecaver J."/>
            <person name="Long T.M."/>
            <person name="Aerts A.L."/>
            <person name="Barry K."/>
            <person name="Choi C."/>
            <person name="Clum A."/>
            <person name="Coughlan A.Y."/>
            <person name="Deshpande S."/>
            <person name="Douglass A.P."/>
            <person name="Hanson S.J."/>
            <person name="Klenk H.-P."/>
            <person name="Labutti K."/>
            <person name="Lapidus A."/>
            <person name="Lindquist E."/>
            <person name="Lipzen A."/>
            <person name="Meier-Kolthoff J.P."/>
            <person name="Ohm R.A."/>
            <person name="Otillar R.P."/>
            <person name="Pangilinan J."/>
            <person name="Peng Y."/>
            <person name="Rokas A."/>
            <person name="Rosa C.A."/>
            <person name="Scheuner C."/>
            <person name="Sibirny A.A."/>
            <person name="Slot J.C."/>
            <person name="Stielow J.B."/>
            <person name="Sun H."/>
            <person name="Kurtzman C.P."/>
            <person name="Blackwell M."/>
            <person name="Grigoriev I.V."/>
            <person name="Jeffries T.W."/>
        </authorList>
    </citation>
    <scope>NUCLEOTIDE SEQUENCE [LARGE SCALE GENOMIC DNA]</scope>
    <source>
        <strain evidence="5">NRRL Y-12698</strain>
    </source>
</reference>
<evidence type="ECO:0000256" key="2">
    <source>
        <dbReference type="SAM" id="MobiDB-lite"/>
    </source>
</evidence>
<dbReference type="OrthoDB" id="6365676at2759"/>
<dbReference type="PANTHER" id="PTHR28196">
    <property type="entry name" value="NUCLEOLAR PROTEIN NET1-RELATED"/>
    <property type="match status" value="1"/>
</dbReference>
<dbReference type="Pfam" id="PF10407">
    <property type="entry name" value="Cytokin_check_N"/>
    <property type="match status" value="1"/>
</dbReference>
<feature type="compositionally biased region" description="Low complexity" evidence="2">
    <location>
        <begin position="268"/>
        <end position="289"/>
    </location>
</feature>
<sequence>MLKLQVVLVPPGPFLPQTANLTATFNTTIASARRFLHITLSTKTMMEVCDEISARFHRLYPHEALLEISRLQDSNENDLDPDYIVGHVFDPKDNVVRVILDSDWDEPQPEPQLHALPNSTGVSFNLSDQLTPMLAPNGKRKRQSEYFGTASRIPSKKHRYSLPSIWGSKRQVSLPGAPIYEVPETASKPSSLSKMQSMDEIEASAVSESDFSASTSDSDSDYDASHISLPPPEAKALTADPKKATAVRPARNVSGTLEIPENAKAKITKSSPKTKTPPKTTEQVTPTPKTQKRVGKPAQSEHQELPEAVEEESEILTKEEIMRMFKNGMRIPGKMRKGGKIATELSTTLLNQQPVKGKRAAAEKAVSKIKDWNTVEKSTGIAEIRAEATSNNGLSKAPVLNPINPSGTKLGAAFESPQRLIGAHAFATSTPISKSDHVEPSEVANVQIPALTATTIPEESAEVTPSGESATVSDGIPVEIPALSAVRDELLKAKEQSIKKREEERRRKEEEKKKREEERLRKQEERKKKVEEEKAKREEAKRKREEEKKKLAEALRVEKEEAKRKLAESLAKTKKAEAEALAEAQKHREVEAAKQLEMAKLIQEAALLKQQEALAAAKAEAEAISRAETQAEAAAKAEATKKQKEAEALKQKETEAAEQRLAEEASAAQKQREATEEQRMENEAAAEAVKQKEAAILRLKELDVAILRQKEMDALKQKEAEAAKTSKAAAAAAKKAEIAAAKKAAAIKKKEDAAKVTEEASKQKATEQAVITLEQTAAAEVTAAQLAADLQKRHEMYTESVNRTQQVKQKQLQEIEATEKEKKAALAAIRAEKAAATKRDTAKRFAELCAHKMRIDGLDSLTKEQEAEIKQVITKHRRRESYLKKKESQSQECSMVDDSMVDVTISDAQLPTKPLIKTPMKTVMPVEMTPSVPVAKPLVSSPTVIANPVAPASPEAKPIVPIVHATPLRAPVTATSENSSSSESEDDSDSDSDSSVEVDTLQKRPRVVNTPKNTSTTSVVDPKKTVSFIETPKPASATSVARVSVASRLKRQSLVSLTDLAARGVPEVKEVSLRTPLAPDMSAESSSDSDTSSDSSSDSDTDSDSSEDEAIETGAARYIDPKKAKSLVGNVKEKRRKSGFFDLMKDAKK</sequence>
<dbReference type="InterPro" id="IPR043185">
    <property type="entry name" value="Net1/Tof2"/>
</dbReference>
<feature type="compositionally biased region" description="Acidic residues" evidence="2">
    <location>
        <begin position="983"/>
        <end position="996"/>
    </location>
</feature>
<protein>
    <recommendedName>
        <fullName evidence="3">Nucleolar protein Dnt1-like N-terminal domain-containing protein</fullName>
    </recommendedName>
</protein>
<feature type="region of interest" description="Disordered" evidence="2">
    <location>
        <begin position="455"/>
        <end position="475"/>
    </location>
</feature>
<evidence type="ECO:0000259" key="3">
    <source>
        <dbReference type="Pfam" id="PF10407"/>
    </source>
</evidence>
<feature type="compositionally biased region" description="Acidic residues" evidence="2">
    <location>
        <begin position="1097"/>
        <end position="1111"/>
    </location>
</feature>
<organism evidence="4 5">
    <name type="scientific">Babjeviella inositovora NRRL Y-12698</name>
    <dbReference type="NCBI Taxonomy" id="984486"/>
    <lineage>
        <taxon>Eukaryota</taxon>
        <taxon>Fungi</taxon>
        <taxon>Dikarya</taxon>
        <taxon>Ascomycota</taxon>
        <taxon>Saccharomycotina</taxon>
        <taxon>Pichiomycetes</taxon>
        <taxon>Serinales incertae sedis</taxon>
        <taxon>Babjeviella</taxon>
    </lineage>
</organism>
<feature type="compositionally biased region" description="Low complexity" evidence="2">
    <location>
        <begin position="626"/>
        <end position="637"/>
    </location>
</feature>
<dbReference type="RefSeq" id="XP_018988463.1">
    <property type="nucleotide sequence ID" value="XM_019127756.1"/>
</dbReference>
<feature type="region of interest" description="Disordered" evidence="2">
    <location>
        <begin position="496"/>
        <end position="549"/>
    </location>
</feature>
<feature type="region of interest" description="Disordered" evidence="2">
    <location>
        <begin position="971"/>
        <end position="1044"/>
    </location>
</feature>
<feature type="compositionally biased region" description="Low complexity" evidence="2">
    <location>
        <begin position="1035"/>
        <end position="1044"/>
    </location>
</feature>
<dbReference type="Proteomes" id="UP000094336">
    <property type="component" value="Unassembled WGS sequence"/>
</dbReference>
<feature type="compositionally biased region" description="Polar residues" evidence="2">
    <location>
        <begin position="1010"/>
        <end position="1019"/>
    </location>
</feature>
<dbReference type="GeneID" id="30145609"/>
<dbReference type="STRING" id="984486.A0A1E3QZX3"/>
<feature type="coiled-coil region" evidence="1">
    <location>
        <begin position="801"/>
        <end position="835"/>
    </location>
</feature>
<dbReference type="AlphaFoldDB" id="A0A1E3QZX3"/>
<feature type="region of interest" description="Disordered" evidence="2">
    <location>
        <begin position="182"/>
        <end position="312"/>
    </location>
</feature>
<gene>
    <name evidence="4" type="ORF">BABINDRAFT_159586</name>
</gene>
<feature type="compositionally biased region" description="Low complexity" evidence="2">
    <location>
        <begin position="1082"/>
        <end position="1096"/>
    </location>
</feature>
<feature type="domain" description="Nucleolar protein Dnt1-like N-terminal" evidence="3">
    <location>
        <begin position="33"/>
        <end position="102"/>
    </location>
</feature>
<dbReference type="PANTHER" id="PTHR28196:SF1">
    <property type="entry name" value="NUCLEOLAR PROTEIN NET1-RELATED"/>
    <property type="match status" value="1"/>
</dbReference>
<evidence type="ECO:0000313" key="5">
    <source>
        <dbReference type="Proteomes" id="UP000094336"/>
    </source>
</evidence>
<feature type="compositionally biased region" description="Polar residues" evidence="2">
    <location>
        <begin position="187"/>
        <end position="196"/>
    </location>
</feature>
<keyword evidence="5" id="KW-1185">Reference proteome</keyword>
<feature type="compositionally biased region" description="Basic and acidic residues" evidence="2">
    <location>
        <begin position="638"/>
        <end position="663"/>
    </location>
</feature>
<feature type="compositionally biased region" description="Basic and acidic residues" evidence="2">
    <location>
        <begin position="670"/>
        <end position="682"/>
    </location>
</feature>